<comment type="catalytic activity">
    <reaction evidence="12">
        <text>small RNA 3'-end nucleotide + S-adenosyl-L-methionine = small RNA 3'-end 2'-O-methylnucleotide + S-adenosyl-L-homocysteine + H(+)</text>
        <dbReference type="Rhea" id="RHEA:37887"/>
        <dbReference type="Rhea" id="RHEA-COMP:10415"/>
        <dbReference type="Rhea" id="RHEA-COMP:10416"/>
        <dbReference type="ChEBI" id="CHEBI:15378"/>
        <dbReference type="ChEBI" id="CHEBI:57856"/>
        <dbReference type="ChEBI" id="CHEBI:59789"/>
        <dbReference type="ChEBI" id="CHEBI:74896"/>
        <dbReference type="ChEBI" id="CHEBI:74898"/>
        <dbReference type="EC" id="2.1.1.386"/>
    </reaction>
</comment>
<accession>T2MC08</accession>
<dbReference type="PANTHER" id="PTHR21404">
    <property type="entry name" value="HEN1"/>
    <property type="match status" value="1"/>
</dbReference>
<dbReference type="GO" id="GO:0001510">
    <property type="term" value="P:RNA methylation"/>
    <property type="evidence" value="ECO:0007669"/>
    <property type="project" value="InterPro"/>
</dbReference>
<keyword evidence="9" id="KW-0694">RNA-binding</keyword>
<evidence type="ECO:0000256" key="2">
    <source>
        <dbReference type="ARBA" id="ARBA00009026"/>
    </source>
</evidence>
<reference evidence="13" key="1">
    <citation type="journal article" date="2013" name="Genome Biol. Evol.">
        <title>Punctuated emergences of genetic and phenotypic innovations in eumetazoan, bilaterian, euteleostome, and hominidae ancestors.</title>
        <authorList>
            <person name="Wenger Y."/>
            <person name="Galliot B."/>
        </authorList>
    </citation>
    <scope>NUCLEOTIDE SEQUENCE</scope>
    <source>
        <tissue evidence="13">Whole animals</tissue>
    </source>
</reference>
<dbReference type="GO" id="GO:0090486">
    <property type="term" value="F:small RNA 2'-O-methyltransferase activity"/>
    <property type="evidence" value="ECO:0007669"/>
    <property type="project" value="UniProtKB-EC"/>
</dbReference>
<gene>
    <name evidence="13" type="primary">HENMT1</name>
</gene>
<evidence type="ECO:0000256" key="6">
    <source>
        <dbReference type="ARBA" id="ARBA00022691"/>
    </source>
</evidence>
<dbReference type="CDD" id="cd02440">
    <property type="entry name" value="AdoMet_MTases"/>
    <property type="match status" value="1"/>
</dbReference>
<keyword evidence="6" id="KW-0949">S-adenosyl-L-methionine</keyword>
<dbReference type="SUPFAM" id="SSF53335">
    <property type="entry name" value="S-adenosyl-L-methionine-dependent methyltransferases"/>
    <property type="match status" value="1"/>
</dbReference>
<dbReference type="GO" id="GO:0046872">
    <property type="term" value="F:metal ion binding"/>
    <property type="evidence" value="ECO:0007669"/>
    <property type="project" value="UniProtKB-KW"/>
</dbReference>
<dbReference type="InterPro" id="IPR026610">
    <property type="entry name" value="Hen1"/>
</dbReference>
<dbReference type="EC" id="2.1.1.386" evidence="11"/>
<organism evidence="13">
    <name type="scientific">Hydra vulgaris</name>
    <name type="common">Hydra</name>
    <name type="synonym">Hydra attenuata</name>
    <dbReference type="NCBI Taxonomy" id="6087"/>
    <lineage>
        <taxon>Eukaryota</taxon>
        <taxon>Metazoa</taxon>
        <taxon>Cnidaria</taxon>
        <taxon>Hydrozoa</taxon>
        <taxon>Hydroidolina</taxon>
        <taxon>Anthoathecata</taxon>
        <taxon>Aplanulata</taxon>
        <taxon>Hydridae</taxon>
        <taxon>Hydra</taxon>
    </lineage>
</organism>
<keyword evidence="5 13" id="KW-0808">Transferase</keyword>
<dbReference type="GO" id="GO:0030422">
    <property type="term" value="P:siRNA processing"/>
    <property type="evidence" value="ECO:0007669"/>
    <property type="project" value="TreeGrafter"/>
</dbReference>
<evidence type="ECO:0000256" key="12">
    <source>
        <dbReference type="ARBA" id="ARBA00048418"/>
    </source>
</evidence>
<evidence type="ECO:0000256" key="10">
    <source>
        <dbReference type="ARBA" id="ARBA00023158"/>
    </source>
</evidence>
<evidence type="ECO:0000313" key="13">
    <source>
        <dbReference type="EMBL" id="CDG69611.1"/>
    </source>
</evidence>
<dbReference type="GO" id="GO:0005634">
    <property type="term" value="C:nucleus"/>
    <property type="evidence" value="ECO:0007669"/>
    <property type="project" value="TreeGrafter"/>
</dbReference>
<keyword evidence="7" id="KW-0479">Metal-binding</keyword>
<comment type="similarity">
    <text evidence="2">Belongs to the methyltransferase superfamily. HEN1 family.</text>
</comment>
<sequence length="423" mass="49546">MEITRESVFNPPLFKQRYEAVAQIINQTQAKSVLDIGCSEGKFLTYMKEKCTSVEKIIGVDIDRSLLENNTYFIQPKPFEYIVKRTVPLNISLFCGSITQSDVRFHHVDFISCIEVIEHLYDDVLSMVPYNIFGILKPKTVVITTPNAEYNQLFKGFSGLRHNDHKFEWTRNQFQQWCSRIERTYGYNVEFDGVGAPPADSKVGYCSQIAVFRQTDNKLPIEHNDLEYLMDLHSGVICHHASENDGVCHRSLDEVIVPLCQKFNCNQIEVCHCTSYKTKLNKYKSFENVENFSLVYQVEYPYDNLSLNLEQKILDEIGYNIFLFFSDTDDQLEEVIEKRVPVKFFHSLSSIAKFNVNCDQLTSIIRQKFRISDDNQHVIFNVTLNSRQWYNYSDDDIEEEDEKRYEPSNEFIIDHIEEEESWD</sequence>
<dbReference type="EMBL" id="HAAD01003379">
    <property type="protein sequence ID" value="CDG69611.1"/>
    <property type="molecule type" value="mRNA"/>
</dbReference>
<dbReference type="PANTHER" id="PTHR21404:SF3">
    <property type="entry name" value="SMALL RNA 2'-O-METHYLTRANSFERASE"/>
    <property type="match status" value="1"/>
</dbReference>
<evidence type="ECO:0000256" key="7">
    <source>
        <dbReference type="ARBA" id="ARBA00022723"/>
    </source>
</evidence>
<evidence type="ECO:0000256" key="5">
    <source>
        <dbReference type="ARBA" id="ARBA00022679"/>
    </source>
</evidence>
<evidence type="ECO:0000256" key="11">
    <source>
        <dbReference type="ARBA" id="ARBA00035025"/>
    </source>
</evidence>
<dbReference type="GO" id="GO:0003723">
    <property type="term" value="F:RNA binding"/>
    <property type="evidence" value="ECO:0007669"/>
    <property type="project" value="UniProtKB-KW"/>
</dbReference>
<evidence type="ECO:0000256" key="1">
    <source>
        <dbReference type="ARBA" id="ARBA00001946"/>
    </source>
</evidence>
<keyword evidence="4 13" id="KW-0489">Methyltransferase</keyword>
<dbReference type="GO" id="GO:0034587">
    <property type="term" value="P:piRNA processing"/>
    <property type="evidence" value="ECO:0007669"/>
    <property type="project" value="TreeGrafter"/>
</dbReference>
<dbReference type="Gene3D" id="3.40.50.150">
    <property type="entry name" value="Vaccinia Virus protein VP39"/>
    <property type="match status" value="1"/>
</dbReference>
<keyword evidence="10" id="KW-0943">RNA-mediated gene silencing</keyword>
<dbReference type="InterPro" id="IPR029063">
    <property type="entry name" value="SAM-dependent_MTases_sf"/>
</dbReference>
<name>T2MC08_HYDVU</name>
<dbReference type="KEGG" id="hmg:100200697"/>
<dbReference type="GO" id="GO:0005737">
    <property type="term" value="C:cytoplasm"/>
    <property type="evidence" value="ECO:0007669"/>
    <property type="project" value="TreeGrafter"/>
</dbReference>
<dbReference type="OrthoDB" id="2154311at2759"/>
<evidence type="ECO:0000256" key="3">
    <source>
        <dbReference type="ARBA" id="ARBA00021330"/>
    </source>
</evidence>
<evidence type="ECO:0000256" key="8">
    <source>
        <dbReference type="ARBA" id="ARBA00022842"/>
    </source>
</evidence>
<dbReference type="GeneID" id="100200697"/>
<dbReference type="AlphaFoldDB" id="T2MC08"/>
<protein>
    <recommendedName>
        <fullName evidence="3">Small RNA 2'-O-methyltransferase</fullName>
        <ecNumber evidence="11">2.1.1.386</ecNumber>
    </recommendedName>
</protein>
<dbReference type="Pfam" id="PF13489">
    <property type="entry name" value="Methyltransf_23"/>
    <property type="match status" value="1"/>
</dbReference>
<evidence type="ECO:0000256" key="4">
    <source>
        <dbReference type="ARBA" id="ARBA00022603"/>
    </source>
</evidence>
<keyword evidence="8" id="KW-0460">Magnesium</keyword>
<comment type="cofactor">
    <cofactor evidence="1">
        <name>Mg(2+)</name>
        <dbReference type="ChEBI" id="CHEBI:18420"/>
    </cofactor>
</comment>
<proteinExistence type="evidence at transcript level"/>
<evidence type="ECO:0000256" key="9">
    <source>
        <dbReference type="ARBA" id="ARBA00022884"/>
    </source>
</evidence>